<reference evidence="1 2" key="1">
    <citation type="submission" date="2019-06" db="EMBL/GenBank/DDBJ databases">
        <authorList>
            <person name="Kincaid V.D."/>
            <person name="Fuller A."/>
            <person name="Hodges K."/>
            <person name="Bansal M."/>
            <person name="Essig J."/>
            <person name="Johnson A."/>
        </authorList>
    </citation>
    <scope>NUCLEOTIDE SEQUENCE [LARGE SCALE GENOMIC DNA]</scope>
</reference>
<evidence type="ECO:0000313" key="2">
    <source>
        <dbReference type="Proteomes" id="UP000320799"/>
    </source>
</evidence>
<dbReference type="RefSeq" id="YP_009903690.1">
    <property type="nucleotide sequence ID" value="NC_049849.1"/>
</dbReference>
<dbReference type="EMBL" id="MN094788">
    <property type="protein sequence ID" value="QDH83509.1"/>
    <property type="molecule type" value="Genomic_DNA"/>
</dbReference>
<accession>A0A514CSQ4</accession>
<name>A0A514CSQ4_9CAUD</name>
<proteinExistence type="predicted"/>
<protein>
    <submittedName>
        <fullName evidence="1">Uncharacterized protein</fullName>
    </submittedName>
</protein>
<sequence>MTKAMRVHLKALAKGTKWLENNLGGEWACIGAAQPIRTGYLIYNLVNHEDRSGQVMADILEKKFEIVASVETKRGKVIYFRHRKVGYPISLFIHKLFMSVTLYSEFHFAKTLIDVRENPRSKLWQSAMSTSQT</sequence>
<keyword evidence="2" id="KW-1185">Reference proteome</keyword>
<organism evidence="1 2">
    <name type="scientific">Achromobacter phage Motura</name>
    <dbReference type="NCBI Taxonomy" id="2591403"/>
    <lineage>
        <taxon>Viruses</taxon>
        <taxon>Duplodnaviria</taxon>
        <taxon>Heunggongvirae</taxon>
        <taxon>Uroviricota</taxon>
        <taxon>Caudoviricetes</taxon>
        <taxon>Moturavirus</taxon>
        <taxon>Moturavirus motura</taxon>
    </lineage>
</organism>
<dbReference type="Proteomes" id="UP000320799">
    <property type="component" value="Segment"/>
</dbReference>
<dbReference type="KEGG" id="vg:56135966"/>
<dbReference type="GeneID" id="56135966"/>
<evidence type="ECO:0000313" key="1">
    <source>
        <dbReference type="EMBL" id="QDH83509.1"/>
    </source>
</evidence>